<evidence type="ECO:0000256" key="4">
    <source>
        <dbReference type="ARBA" id="ARBA00023860"/>
    </source>
</evidence>
<dbReference type="InterPro" id="IPR050235">
    <property type="entry name" value="CK1_Ser-Thr_kinase"/>
</dbReference>
<dbReference type="AlphaFoldDB" id="A0A8J8P784"/>
<evidence type="ECO:0000256" key="6">
    <source>
        <dbReference type="SAM" id="MobiDB-lite"/>
    </source>
</evidence>
<keyword evidence="3 5" id="KW-0067">ATP-binding</keyword>
<dbReference type="Gene3D" id="1.10.510.10">
    <property type="entry name" value="Transferase(Phosphotransferase) domain 1"/>
    <property type="match status" value="1"/>
</dbReference>
<dbReference type="SMART" id="SM00220">
    <property type="entry name" value="S_TKc"/>
    <property type="match status" value="1"/>
</dbReference>
<evidence type="ECO:0000256" key="3">
    <source>
        <dbReference type="ARBA" id="ARBA00022840"/>
    </source>
</evidence>
<feature type="region of interest" description="Disordered" evidence="6">
    <location>
        <begin position="497"/>
        <end position="554"/>
    </location>
</feature>
<dbReference type="GO" id="GO:0004674">
    <property type="term" value="F:protein serine/threonine kinase activity"/>
    <property type="evidence" value="ECO:0007669"/>
    <property type="project" value="UniProtKB-EC"/>
</dbReference>
<gene>
    <name evidence="8" type="ORF">FGO68_gene17084</name>
</gene>
<dbReference type="PANTHER" id="PTHR11909">
    <property type="entry name" value="CASEIN KINASE-RELATED"/>
    <property type="match status" value="1"/>
</dbReference>
<feature type="domain" description="Protein kinase" evidence="7">
    <location>
        <begin position="48"/>
        <end position="320"/>
    </location>
</feature>
<keyword evidence="2 5" id="KW-0547">Nucleotide-binding</keyword>
<dbReference type="GO" id="GO:0005524">
    <property type="term" value="F:ATP binding"/>
    <property type="evidence" value="ECO:0007669"/>
    <property type="project" value="UniProtKB-UniRule"/>
</dbReference>
<protein>
    <recommendedName>
        <fullName evidence="4">Casein kinase I</fullName>
        <ecNumber evidence="1">2.7.11.1</ecNumber>
    </recommendedName>
</protein>
<dbReference type="OrthoDB" id="10637003at2759"/>
<dbReference type="SUPFAM" id="SSF56112">
    <property type="entry name" value="Protein kinase-like (PK-like)"/>
    <property type="match status" value="1"/>
</dbReference>
<dbReference type="Proteomes" id="UP000785679">
    <property type="component" value="Unassembled WGS sequence"/>
</dbReference>
<proteinExistence type="predicted"/>
<dbReference type="Pfam" id="PF00069">
    <property type="entry name" value="Pkinase"/>
    <property type="match status" value="1"/>
</dbReference>
<sequence>MHHLNINSSQNYPLSGQHQVGSIVRALPEEQKLPGGLVNTPAIVKNRFIIKEELGQGGYGSVCKAFDNVTNENVAIKFNKKLKSFKQESAVMEQINKFKFRGFPKLISYGIAETQNYIVTELLGPTLKQTLADQGDGPFSLETVCLIGLQLAERLENLHSIGYLHLDIKPNNVLLGTSDLNHPKSKLIYLIDFGITKKYKETDGSHVPFKIDVPFTGNIIFSSVNTFLGYELSRRDDMESLIYLLTYLAVGNLPWICLMSAKSLSVSSHLIKQQKIAIRGQELCKDLPPIFANLFNYVRGLAFDQKPDYSYIKRALRSVIDNTSPSVAQGQYKPVFDWHKTKEQREEAMVAASPNLQPRQTIQDASYSNHLQAPQYRARRSSVQNQPNGIITVQSAVKGVEEVKRERERDENKKPEVAVVPNANASRLNEIAEIPSGSQFSRRSSLQDQLMRMDGELIPDNYENPRVGGGGAAQHKSQNRLNNPTPKLRRRQLAEGQNINTNLNVASGSGISQSRGLGHPKKFSRKTQLNNNSNNIGVDISQNQDKESNITAKNVSKTPQLIGRKLAGKKGNPQYRQGGNGGLGLLSKLSGKPPASANLGNDNIEDENDINVPIDGKDNNGISCDSNMMVAGGGKRNHGSRIAQTNQKLPGELRLSQHQNSQNPNFKKKISMHRKKTLTKKKILVSIKDATIFEASNIGGILPSGLGGIQNSFEIEFDSSELDDYQLNEGLRRPQEEYQLFCHPNFLRQVKFSLIEVCGSGGLKPRRSKSQVVPEDLNGVYTKQ</sequence>
<accession>A0A8J8P784</accession>
<feature type="region of interest" description="Disordered" evidence="6">
    <location>
        <begin position="764"/>
        <end position="784"/>
    </location>
</feature>
<organism evidence="8 9">
    <name type="scientific">Halteria grandinella</name>
    <dbReference type="NCBI Taxonomy" id="5974"/>
    <lineage>
        <taxon>Eukaryota</taxon>
        <taxon>Sar</taxon>
        <taxon>Alveolata</taxon>
        <taxon>Ciliophora</taxon>
        <taxon>Intramacronucleata</taxon>
        <taxon>Spirotrichea</taxon>
        <taxon>Stichotrichia</taxon>
        <taxon>Sporadotrichida</taxon>
        <taxon>Halteriidae</taxon>
        <taxon>Halteria</taxon>
    </lineage>
</organism>
<feature type="compositionally biased region" description="Polar residues" evidence="6">
    <location>
        <begin position="526"/>
        <end position="554"/>
    </location>
</feature>
<evidence type="ECO:0000259" key="7">
    <source>
        <dbReference type="PROSITE" id="PS50011"/>
    </source>
</evidence>
<evidence type="ECO:0000313" key="9">
    <source>
        <dbReference type="Proteomes" id="UP000785679"/>
    </source>
</evidence>
<keyword evidence="9" id="KW-1185">Reference proteome</keyword>
<feature type="region of interest" description="Disordered" evidence="6">
    <location>
        <begin position="458"/>
        <end position="485"/>
    </location>
</feature>
<dbReference type="InterPro" id="IPR008271">
    <property type="entry name" value="Ser/Thr_kinase_AS"/>
</dbReference>
<evidence type="ECO:0000256" key="1">
    <source>
        <dbReference type="ARBA" id="ARBA00012513"/>
    </source>
</evidence>
<evidence type="ECO:0000256" key="2">
    <source>
        <dbReference type="ARBA" id="ARBA00022741"/>
    </source>
</evidence>
<feature type="compositionally biased region" description="Polar residues" evidence="6">
    <location>
        <begin position="497"/>
        <end position="515"/>
    </location>
</feature>
<evidence type="ECO:0000313" key="8">
    <source>
        <dbReference type="EMBL" id="TNV87224.1"/>
    </source>
</evidence>
<reference evidence="8" key="1">
    <citation type="submission" date="2019-06" db="EMBL/GenBank/DDBJ databases">
        <authorList>
            <person name="Zheng W."/>
        </authorList>
    </citation>
    <scope>NUCLEOTIDE SEQUENCE</scope>
    <source>
        <strain evidence="8">QDHG01</strain>
    </source>
</reference>
<dbReference type="PROSITE" id="PS00107">
    <property type="entry name" value="PROTEIN_KINASE_ATP"/>
    <property type="match status" value="1"/>
</dbReference>
<dbReference type="EMBL" id="RRYP01000563">
    <property type="protein sequence ID" value="TNV87224.1"/>
    <property type="molecule type" value="Genomic_DNA"/>
</dbReference>
<dbReference type="InterPro" id="IPR011009">
    <property type="entry name" value="Kinase-like_dom_sf"/>
</dbReference>
<dbReference type="EC" id="2.7.11.1" evidence="1"/>
<dbReference type="PROSITE" id="PS00108">
    <property type="entry name" value="PROTEIN_KINASE_ST"/>
    <property type="match status" value="1"/>
</dbReference>
<comment type="caution">
    <text evidence="8">The sequence shown here is derived from an EMBL/GenBank/DDBJ whole genome shotgun (WGS) entry which is preliminary data.</text>
</comment>
<dbReference type="InterPro" id="IPR017441">
    <property type="entry name" value="Protein_kinase_ATP_BS"/>
</dbReference>
<feature type="region of interest" description="Disordered" evidence="6">
    <location>
        <begin position="567"/>
        <end position="589"/>
    </location>
</feature>
<dbReference type="InterPro" id="IPR000719">
    <property type="entry name" value="Prot_kinase_dom"/>
</dbReference>
<evidence type="ECO:0000256" key="5">
    <source>
        <dbReference type="PROSITE-ProRule" id="PRU10141"/>
    </source>
</evidence>
<name>A0A8J8P784_HALGN</name>
<feature type="binding site" evidence="5">
    <location>
        <position position="77"/>
    </location>
    <ligand>
        <name>ATP</name>
        <dbReference type="ChEBI" id="CHEBI:30616"/>
    </ligand>
</feature>
<dbReference type="PROSITE" id="PS50011">
    <property type="entry name" value="PROTEIN_KINASE_DOM"/>
    <property type="match status" value="1"/>
</dbReference>
<feature type="compositionally biased region" description="Polar residues" evidence="6">
    <location>
        <begin position="475"/>
        <end position="485"/>
    </location>
</feature>